<dbReference type="InterPro" id="IPR013321">
    <property type="entry name" value="Arc_rbn_hlx_hlx"/>
</dbReference>
<gene>
    <name evidence="3" type="ORF">COT44_01400</name>
</gene>
<reference evidence="4" key="1">
    <citation type="submission" date="2017-09" db="EMBL/GenBank/DDBJ databases">
        <title>Depth-based differentiation of microbial function through sediment-hosted aquifers and enrichment of novel symbionts in the deep terrestrial subsurface.</title>
        <authorList>
            <person name="Probst A.J."/>
            <person name="Ladd B."/>
            <person name="Jarett J.K."/>
            <person name="Geller-Mcgrath D.E."/>
            <person name="Sieber C.M.K."/>
            <person name="Emerson J.B."/>
            <person name="Anantharaman K."/>
            <person name="Thomas B.C."/>
            <person name="Malmstrom R."/>
            <person name="Stieglmeier M."/>
            <person name="Klingl A."/>
            <person name="Woyke T."/>
            <person name="Ryan C.M."/>
            <person name="Banfield J.F."/>
        </authorList>
    </citation>
    <scope>NUCLEOTIDE SEQUENCE [LARGE SCALE GENOMIC DNA]</scope>
</reference>
<keyword evidence="2" id="KW-1277">Toxin-antitoxin system</keyword>
<evidence type="ECO:0000256" key="1">
    <source>
        <dbReference type="ARBA" id="ARBA00010562"/>
    </source>
</evidence>
<dbReference type="PANTHER" id="PTHR38781:SF1">
    <property type="entry name" value="ANTITOXIN DINJ-RELATED"/>
    <property type="match status" value="1"/>
</dbReference>
<dbReference type="GO" id="GO:0006355">
    <property type="term" value="P:regulation of DNA-templated transcription"/>
    <property type="evidence" value="ECO:0007669"/>
    <property type="project" value="InterPro"/>
</dbReference>
<dbReference type="EMBL" id="PEYO01000006">
    <property type="protein sequence ID" value="PIU03793.1"/>
    <property type="molecule type" value="Genomic_DNA"/>
</dbReference>
<organism evidence="3 4">
    <name type="scientific">Candidatus Shapirobacteria bacterium CG08_land_8_20_14_0_20_39_18</name>
    <dbReference type="NCBI Taxonomy" id="1974883"/>
    <lineage>
        <taxon>Bacteria</taxon>
        <taxon>Candidatus Shapironibacteriota</taxon>
    </lineage>
</organism>
<proteinExistence type="inferred from homology"/>
<sequence length="100" mass="11273">MNDAVINIKINKTLKLEAQQLAEELGFSLSSLINACLKQIVRTRSVSFDASEEPSDYMIKMLEKSKEDIKKGYVSPAFDNVDDAIEWLNSSKKKYAGKIQ</sequence>
<dbReference type="Proteomes" id="UP000228996">
    <property type="component" value="Unassembled WGS sequence"/>
</dbReference>
<evidence type="ECO:0000313" key="4">
    <source>
        <dbReference type="Proteomes" id="UP000228996"/>
    </source>
</evidence>
<dbReference type="NCBIfam" id="TIGR02384">
    <property type="entry name" value="RelB_DinJ"/>
    <property type="match status" value="1"/>
</dbReference>
<comment type="similarity">
    <text evidence="1">Belongs to the RelB/DinJ antitoxin family.</text>
</comment>
<dbReference type="InterPro" id="IPR007337">
    <property type="entry name" value="RelB/DinJ"/>
</dbReference>
<evidence type="ECO:0000256" key="2">
    <source>
        <dbReference type="ARBA" id="ARBA00022649"/>
    </source>
</evidence>
<evidence type="ECO:0008006" key="5">
    <source>
        <dbReference type="Google" id="ProtNLM"/>
    </source>
</evidence>
<name>A0A2M6XDN3_9BACT</name>
<dbReference type="GO" id="GO:0006351">
    <property type="term" value="P:DNA-templated transcription"/>
    <property type="evidence" value="ECO:0007669"/>
    <property type="project" value="TreeGrafter"/>
</dbReference>
<dbReference type="Gene3D" id="1.10.1220.10">
    <property type="entry name" value="Met repressor-like"/>
    <property type="match status" value="1"/>
</dbReference>
<evidence type="ECO:0000313" key="3">
    <source>
        <dbReference type="EMBL" id="PIU03793.1"/>
    </source>
</evidence>
<dbReference type="AlphaFoldDB" id="A0A2M6XDN3"/>
<dbReference type="Pfam" id="PF04221">
    <property type="entry name" value="RelB"/>
    <property type="match status" value="1"/>
</dbReference>
<comment type="caution">
    <text evidence="3">The sequence shown here is derived from an EMBL/GenBank/DDBJ whole genome shotgun (WGS) entry which is preliminary data.</text>
</comment>
<accession>A0A2M6XDN3</accession>
<protein>
    <recommendedName>
        <fullName evidence="5">Type II toxin-antitoxin system antitoxin, RelB/DinJ family</fullName>
    </recommendedName>
</protein>
<dbReference type="PANTHER" id="PTHR38781">
    <property type="entry name" value="ANTITOXIN DINJ-RELATED"/>
    <property type="match status" value="1"/>
</dbReference>